<evidence type="ECO:0000256" key="1">
    <source>
        <dbReference type="SAM" id="MobiDB-lite"/>
    </source>
</evidence>
<evidence type="ECO:0000313" key="3">
    <source>
        <dbReference type="Proteomes" id="UP000054342"/>
    </source>
</evidence>
<proteinExistence type="predicted"/>
<accession>A0A0D2CWS3</accession>
<organism evidence="2 3">
    <name type="scientific">Exophiala xenobiotica</name>
    <dbReference type="NCBI Taxonomy" id="348802"/>
    <lineage>
        <taxon>Eukaryota</taxon>
        <taxon>Fungi</taxon>
        <taxon>Dikarya</taxon>
        <taxon>Ascomycota</taxon>
        <taxon>Pezizomycotina</taxon>
        <taxon>Eurotiomycetes</taxon>
        <taxon>Chaetothyriomycetidae</taxon>
        <taxon>Chaetothyriales</taxon>
        <taxon>Herpotrichiellaceae</taxon>
        <taxon>Exophiala</taxon>
    </lineage>
</organism>
<dbReference type="Proteomes" id="UP000054342">
    <property type="component" value="Unassembled WGS sequence"/>
</dbReference>
<dbReference type="HOGENOM" id="CLU_1461325_0_0_1"/>
<dbReference type="GeneID" id="25328879"/>
<protein>
    <submittedName>
        <fullName evidence="2">Uncharacterized protein</fullName>
    </submittedName>
</protein>
<dbReference type="AlphaFoldDB" id="A0A0D2CWS3"/>
<dbReference type="RefSeq" id="XP_013315206.1">
    <property type="nucleotide sequence ID" value="XM_013459752.1"/>
</dbReference>
<dbReference type="OrthoDB" id="5415512at2759"/>
<evidence type="ECO:0000313" key="2">
    <source>
        <dbReference type="EMBL" id="KIW54622.1"/>
    </source>
</evidence>
<name>A0A0D2CWS3_9EURO</name>
<feature type="region of interest" description="Disordered" evidence="1">
    <location>
        <begin position="141"/>
        <end position="165"/>
    </location>
</feature>
<feature type="compositionally biased region" description="Polar residues" evidence="1">
    <location>
        <begin position="155"/>
        <end position="165"/>
    </location>
</feature>
<feature type="region of interest" description="Disordered" evidence="1">
    <location>
        <begin position="1"/>
        <end position="34"/>
    </location>
</feature>
<sequence>MSSTNQRRSTIRQPVELEDPRSTPDPKRYSEPPALGHRCVLCRKLRSTAYQRDHPIAPGEEPIPGVCSRPACSARKRAWDASKKPSQVMVVEMHCYIYNYDCPDQSTDAPLTVELPGEEKGWRKELPHGDYWKSTWTQKTPSAFNDMPKAPPRVTPTTKPTFIPR</sequence>
<keyword evidence="3" id="KW-1185">Reference proteome</keyword>
<gene>
    <name evidence="2" type="ORF">PV05_06971</name>
</gene>
<feature type="compositionally biased region" description="Polar residues" evidence="1">
    <location>
        <begin position="1"/>
        <end position="12"/>
    </location>
</feature>
<reference evidence="2 3" key="1">
    <citation type="submission" date="2015-01" db="EMBL/GenBank/DDBJ databases">
        <title>The Genome Sequence of Exophiala xenobiotica CBS118157.</title>
        <authorList>
            <consortium name="The Broad Institute Genomics Platform"/>
            <person name="Cuomo C."/>
            <person name="de Hoog S."/>
            <person name="Gorbushina A."/>
            <person name="Stielow B."/>
            <person name="Teixiera M."/>
            <person name="Abouelleil A."/>
            <person name="Chapman S.B."/>
            <person name="Priest M."/>
            <person name="Young S.K."/>
            <person name="Wortman J."/>
            <person name="Nusbaum C."/>
            <person name="Birren B."/>
        </authorList>
    </citation>
    <scope>NUCLEOTIDE SEQUENCE [LARGE SCALE GENOMIC DNA]</scope>
    <source>
        <strain evidence="2 3">CBS 118157</strain>
    </source>
</reference>
<dbReference type="EMBL" id="KN847320">
    <property type="protein sequence ID" value="KIW54622.1"/>
    <property type="molecule type" value="Genomic_DNA"/>
</dbReference>
<feature type="compositionally biased region" description="Basic and acidic residues" evidence="1">
    <location>
        <begin position="18"/>
        <end position="30"/>
    </location>
</feature>